<keyword evidence="2" id="KW-1185">Reference proteome</keyword>
<dbReference type="InterPro" id="IPR043148">
    <property type="entry name" value="TagF_C"/>
</dbReference>
<proteinExistence type="predicted"/>
<dbReference type="EMBL" id="JADKYB010000019">
    <property type="protein sequence ID" value="MBM9508648.1"/>
    <property type="molecule type" value="Genomic_DNA"/>
</dbReference>
<sequence length="411" mass="44819">MPAERVTAGEAAARADGNEWLTLPARKKVLVPVHTEVYGRRLRDLVSLLESDLRIELAWTVPPHAFNGGVAEYLSALGATVLPWPEAVNTEFDLALAAGSKGMEQLKAPLLRVSHGAGHMSLARVAPGLPPGDRNDREPGGITGRAYLTWEGAVVPRAIALPHRDDLGALARWCPEALPVAKVVGDSTYDRIAASLPFRARYREALELDADEHLVLVTSTWGRRSSFNRLDALLPRLLSELPRPRYRVALLVHPNVWSLHGPFQVRGWLADCRRAGIMVLPPAADWRAALVAADSVIGDYSSTTLYATMTGAPILLARYPQHDANPASPGVDMALAAPALSPTRSLAEQLAYAAEVYPRREFTRIARRITSEPGRFNSNIRRLMYRILGIGEPAYAPATEPVEPVRPEPPA</sequence>
<dbReference type="Proteomes" id="UP000749040">
    <property type="component" value="Unassembled WGS sequence"/>
</dbReference>
<gene>
    <name evidence="1" type="ORF">ITX44_29665</name>
</gene>
<protein>
    <submittedName>
        <fullName evidence="1">Uncharacterized protein</fullName>
    </submittedName>
</protein>
<dbReference type="SUPFAM" id="SSF53756">
    <property type="entry name" value="UDP-Glycosyltransferase/glycogen phosphorylase"/>
    <property type="match status" value="1"/>
</dbReference>
<accession>A0ABS2TZ87</accession>
<reference evidence="1 2" key="1">
    <citation type="submission" date="2021-01" db="EMBL/GenBank/DDBJ databases">
        <title>Streptomyces acididurans sp. nov., isolated from a peat swamp forest soil.</title>
        <authorList>
            <person name="Chantavorakit T."/>
            <person name="Duangmal K."/>
        </authorList>
    </citation>
    <scope>NUCLEOTIDE SEQUENCE [LARGE SCALE GENOMIC DNA]</scope>
    <source>
        <strain evidence="1 2">KK5PA1</strain>
    </source>
</reference>
<comment type="caution">
    <text evidence="1">The sequence shown here is derived from an EMBL/GenBank/DDBJ whole genome shotgun (WGS) entry which is preliminary data.</text>
</comment>
<evidence type="ECO:0000313" key="1">
    <source>
        <dbReference type="EMBL" id="MBM9508648.1"/>
    </source>
</evidence>
<evidence type="ECO:0000313" key="2">
    <source>
        <dbReference type="Proteomes" id="UP000749040"/>
    </source>
</evidence>
<dbReference type="Gene3D" id="3.40.50.12580">
    <property type="match status" value="1"/>
</dbReference>
<organism evidence="1 2">
    <name type="scientific">Actinacidiphila acididurans</name>
    <dbReference type="NCBI Taxonomy" id="2784346"/>
    <lineage>
        <taxon>Bacteria</taxon>
        <taxon>Bacillati</taxon>
        <taxon>Actinomycetota</taxon>
        <taxon>Actinomycetes</taxon>
        <taxon>Kitasatosporales</taxon>
        <taxon>Streptomycetaceae</taxon>
        <taxon>Actinacidiphila</taxon>
    </lineage>
</organism>
<name>A0ABS2TZ87_9ACTN</name>